<dbReference type="AlphaFoldDB" id="A0A660HMT5"/>
<feature type="transmembrane region" description="Helical" evidence="1">
    <location>
        <begin position="12"/>
        <end position="38"/>
    </location>
</feature>
<dbReference type="KEGG" id="pzi:CWO85_02510"/>
<reference evidence="2 3" key="1">
    <citation type="journal article" date="2018" name="BMC Genomics">
        <title>Comparative genome analysis of jujube witches'-broom Phytoplasma, an obligate pathogen that causes jujube witches'-broom disease.</title>
        <authorList>
            <person name="Wang J."/>
            <person name="Song L."/>
            <person name="Jiao Q."/>
            <person name="Yang S."/>
            <person name="Gao R."/>
            <person name="Lu X."/>
            <person name="Zhou G."/>
        </authorList>
    </citation>
    <scope>NUCLEOTIDE SEQUENCE [LARGE SCALE GENOMIC DNA]</scope>
    <source>
        <strain evidence="2">Jwb-nky</strain>
    </source>
</reference>
<sequence length="306" mass="35646">MFKLTKPIFKIIIIFLFTILLCFIFAYLLYSVFAVSYFRYEIETPIKLLDGRIQKELADQPKMKRTDIYLNSKDDISKIMKYLGYPDKNIYPRPNQNPSYNPSTSDAGQFCLSSIFKDPPNDLLGVYLKKRDNNPLGTTYQNYDNKYTLDDLLKYEFAIEEAFVFWDINKKTPANDSIIKTKKSVPFTHILNDLGKKDFINDWLLNKEPDITEKPKEIKLGCYNSTPDSRLVKQLPSVTLTKLHKMGAVYFDGGIRLLPTNQQIDSLEKFEEFLSKYVNGAKNIYIFTFINGIHPECEIIRLNKKN</sequence>
<evidence type="ECO:0000313" key="3">
    <source>
        <dbReference type="Proteomes" id="UP000272462"/>
    </source>
</evidence>
<accession>A0A660HMT5</accession>
<dbReference type="Proteomes" id="UP000272462">
    <property type="component" value="Chromosome"/>
</dbReference>
<organism evidence="2 3">
    <name type="scientific">Ziziphus jujuba witches'-broom phytoplasma</name>
    <dbReference type="NCBI Taxonomy" id="135727"/>
    <lineage>
        <taxon>Bacteria</taxon>
        <taxon>Bacillati</taxon>
        <taxon>Mycoplasmatota</taxon>
        <taxon>Mollicutes</taxon>
        <taxon>Acholeplasmatales</taxon>
        <taxon>Acholeplasmataceae</taxon>
        <taxon>Candidatus Phytoplasma</taxon>
        <taxon>16SrV (Elm yellows group)</taxon>
    </lineage>
</organism>
<protein>
    <submittedName>
        <fullName evidence="2">Uncharacterized protein</fullName>
    </submittedName>
</protein>
<keyword evidence="1" id="KW-0812">Transmembrane</keyword>
<dbReference type="EMBL" id="CP025121">
    <property type="protein sequence ID" value="AYJ01360.1"/>
    <property type="molecule type" value="Genomic_DNA"/>
</dbReference>
<gene>
    <name evidence="2" type="ORF">CWO85_02510</name>
</gene>
<keyword evidence="1" id="KW-0472">Membrane</keyword>
<dbReference type="OrthoDB" id="385821at2"/>
<evidence type="ECO:0000313" key="2">
    <source>
        <dbReference type="EMBL" id="AYJ01360.1"/>
    </source>
</evidence>
<dbReference type="RefSeq" id="WP_121464072.1">
    <property type="nucleotide sequence ID" value="NZ_CP025121.1"/>
</dbReference>
<proteinExistence type="predicted"/>
<keyword evidence="1" id="KW-1133">Transmembrane helix</keyword>
<keyword evidence="3" id="KW-1185">Reference proteome</keyword>
<name>A0A660HMT5_ZIZJU</name>
<evidence type="ECO:0000256" key="1">
    <source>
        <dbReference type="SAM" id="Phobius"/>
    </source>
</evidence>